<organism evidence="2 3">
    <name type="scientific">Acidiplasma aeolicum</name>
    <dbReference type="NCBI Taxonomy" id="507754"/>
    <lineage>
        <taxon>Archaea</taxon>
        <taxon>Methanobacteriati</taxon>
        <taxon>Thermoplasmatota</taxon>
        <taxon>Thermoplasmata</taxon>
        <taxon>Thermoplasmatales</taxon>
        <taxon>Ferroplasmaceae</taxon>
        <taxon>Acidiplasma</taxon>
    </lineage>
</organism>
<dbReference type="Proteomes" id="UP000050320">
    <property type="component" value="Unassembled WGS sequence"/>
</dbReference>
<dbReference type="SUPFAM" id="SSF46785">
    <property type="entry name" value="Winged helix' DNA-binding domain"/>
    <property type="match status" value="1"/>
</dbReference>
<dbReference type="Gene3D" id="1.10.10.10">
    <property type="entry name" value="Winged helix-like DNA-binding domain superfamily/Winged helix DNA-binding domain"/>
    <property type="match status" value="1"/>
</dbReference>
<dbReference type="EMBL" id="LKBG01000111">
    <property type="protein sequence ID" value="KQB35594.1"/>
    <property type="molecule type" value="Genomic_DNA"/>
</dbReference>
<evidence type="ECO:0000259" key="1">
    <source>
        <dbReference type="Pfam" id="PF03551"/>
    </source>
</evidence>
<evidence type="ECO:0000313" key="3">
    <source>
        <dbReference type="Proteomes" id="UP000050320"/>
    </source>
</evidence>
<accession>A0A0Q0RT89</accession>
<name>A0A0Q0RT89_9ARCH</name>
<reference evidence="2 3" key="1">
    <citation type="submission" date="2015-09" db="EMBL/GenBank/DDBJ databases">
        <title>Heavy metals and arsenic resistance mechanisms in polyextremophilic archaea of the family Ferroplasmaceae.</title>
        <authorList>
            <person name="Bulaev A.G."/>
            <person name="Kanygina A.V."/>
        </authorList>
    </citation>
    <scope>NUCLEOTIDE SEQUENCE [LARGE SCALE GENOMIC DNA]</scope>
    <source>
        <strain evidence="2 3">VT</strain>
    </source>
</reference>
<feature type="domain" description="Transcription regulator PadR N-terminal" evidence="1">
    <location>
        <begin position="32"/>
        <end position="100"/>
    </location>
</feature>
<gene>
    <name evidence="2" type="ORF">AOG54_00525</name>
</gene>
<dbReference type="PANTHER" id="PTHR43252:SF2">
    <property type="entry name" value="TRANSCRIPTION REGULATOR, PADR-LIKE FAMILY"/>
    <property type="match status" value="1"/>
</dbReference>
<dbReference type="InterPro" id="IPR036388">
    <property type="entry name" value="WH-like_DNA-bd_sf"/>
</dbReference>
<comment type="caution">
    <text evidence="2">The sequence shown here is derived from an EMBL/GenBank/DDBJ whole genome shotgun (WGS) entry which is preliminary data.</text>
</comment>
<evidence type="ECO:0000313" key="2">
    <source>
        <dbReference type="EMBL" id="KQB35594.1"/>
    </source>
</evidence>
<dbReference type="Pfam" id="PF03551">
    <property type="entry name" value="PadR"/>
    <property type="match status" value="1"/>
</dbReference>
<protein>
    <recommendedName>
        <fullName evidence="1">Transcription regulator PadR N-terminal domain-containing protein</fullName>
    </recommendedName>
</protein>
<dbReference type="PANTHER" id="PTHR43252">
    <property type="entry name" value="TRANSCRIPTIONAL REGULATOR YQJI"/>
    <property type="match status" value="1"/>
</dbReference>
<proteinExistence type="predicted"/>
<dbReference type="AlphaFoldDB" id="A0A0Q0RT89"/>
<dbReference type="InterPro" id="IPR005149">
    <property type="entry name" value="Tscrpt_reg_PadR_N"/>
</dbReference>
<sequence length="160" mass="18734">MGNNENMHGMNNGCGHMHGMESRRGFGLKYWILTIASESKVTGSEITEKIAKITDGRWVPSPGIIYPMLKNLYDLKYLEMEERDGKKYYYITDSGREFLNNSWFPWKKQVEFSLKGNENSVVLDKIENNIQYLADNRDRLTSDEKLRLEKIKNNIEKILF</sequence>
<keyword evidence="3" id="KW-1185">Reference proteome</keyword>
<dbReference type="InterPro" id="IPR036390">
    <property type="entry name" value="WH_DNA-bd_sf"/>
</dbReference>